<name>A0ABS1T5L2_9CLOT</name>
<feature type="transmembrane region" description="Helical" evidence="2">
    <location>
        <begin position="21"/>
        <end position="44"/>
    </location>
</feature>
<keyword evidence="2" id="KW-1133">Transmembrane helix</keyword>
<proteinExistence type="predicted"/>
<keyword evidence="2" id="KW-0472">Membrane</keyword>
<keyword evidence="2" id="KW-0812">Transmembrane</keyword>
<feature type="region of interest" description="Disordered" evidence="1">
    <location>
        <begin position="105"/>
        <end position="133"/>
    </location>
</feature>
<reference evidence="3 4" key="1">
    <citation type="submission" date="2021-01" db="EMBL/GenBank/DDBJ databases">
        <title>Genome public.</title>
        <authorList>
            <person name="Liu C."/>
            <person name="Sun Q."/>
        </authorList>
    </citation>
    <scope>NUCLEOTIDE SEQUENCE [LARGE SCALE GENOMIC DNA]</scope>
    <source>
        <strain evidence="3 4">YIM B02515</strain>
    </source>
</reference>
<evidence type="ECO:0000313" key="3">
    <source>
        <dbReference type="EMBL" id="MBL4934541.1"/>
    </source>
</evidence>
<feature type="compositionally biased region" description="Basic and acidic residues" evidence="1">
    <location>
        <begin position="112"/>
        <end position="133"/>
    </location>
</feature>
<dbReference type="Proteomes" id="UP000632377">
    <property type="component" value="Unassembled WGS sequence"/>
</dbReference>
<gene>
    <name evidence="3" type="ORF">JK636_02075</name>
</gene>
<sequence length="133" mass="14550">MKEKINAFLKSEKLKKVFNKKTVIGAIVILVLAAALRIGFSLIFEVEGTVNKVEGSRITVANFLSTKTVDIANFQASLGTVQVGDRIKIMKNLSGDIISVRDRNISNADGKGNFRENGRHGFKGKGERNSRKG</sequence>
<comment type="caution">
    <text evidence="3">The sequence shown here is derived from an EMBL/GenBank/DDBJ whole genome shotgun (WGS) entry which is preliminary data.</text>
</comment>
<evidence type="ECO:0000256" key="2">
    <source>
        <dbReference type="SAM" id="Phobius"/>
    </source>
</evidence>
<evidence type="ECO:0000313" key="4">
    <source>
        <dbReference type="Proteomes" id="UP000632377"/>
    </source>
</evidence>
<organism evidence="3 4">
    <name type="scientific">Clostridium rhizosphaerae</name>
    <dbReference type="NCBI Taxonomy" id="2803861"/>
    <lineage>
        <taxon>Bacteria</taxon>
        <taxon>Bacillati</taxon>
        <taxon>Bacillota</taxon>
        <taxon>Clostridia</taxon>
        <taxon>Eubacteriales</taxon>
        <taxon>Clostridiaceae</taxon>
        <taxon>Clostridium</taxon>
    </lineage>
</organism>
<accession>A0ABS1T5L2</accession>
<keyword evidence="4" id="KW-1185">Reference proteome</keyword>
<protein>
    <submittedName>
        <fullName evidence="3">Uncharacterized protein</fullName>
    </submittedName>
</protein>
<dbReference type="RefSeq" id="WP_202747171.1">
    <property type="nucleotide sequence ID" value="NZ_JAESWC010000001.1"/>
</dbReference>
<dbReference type="EMBL" id="JAESWC010000001">
    <property type="protein sequence ID" value="MBL4934541.1"/>
    <property type="molecule type" value="Genomic_DNA"/>
</dbReference>
<evidence type="ECO:0000256" key="1">
    <source>
        <dbReference type="SAM" id="MobiDB-lite"/>
    </source>
</evidence>